<keyword evidence="2" id="KW-0863">Zinc-finger</keyword>
<keyword evidence="3" id="KW-0862">Zinc</keyword>
<evidence type="ECO:0000256" key="4">
    <source>
        <dbReference type="PROSITE-ProRule" id="PRU00510"/>
    </source>
</evidence>
<dbReference type="eggNOG" id="COG1734">
    <property type="taxonomic scope" value="Bacteria"/>
</dbReference>
<dbReference type="GO" id="GO:0008270">
    <property type="term" value="F:zinc ion binding"/>
    <property type="evidence" value="ECO:0007669"/>
    <property type="project" value="UniProtKB-KW"/>
</dbReference>
<keyword evidence="9" id="KW-1185">Reference proteome</keyword>
<keyword evidence="1" id="KW-0479">Metal-binding</keyword>
<gene>
    <name evidence="7" type="ORF">HMPREF0860_1660</name>
    <name evidence="6" type="ORF">HMPREF1325_1396</name>
</gene>
<dbReference type="Pfam" id="PF01258">
    <property type="entry name" value="zf-dskA_traR"/>
    <property type="match status" value="1"/>
</dbReference>
<name>U2LL56_TRESO</name>
<dbReference type="STRING" id="1125725.HMPREF1325_1396"/>
<dbReference type="OrthoDB" id="9811543at2"/>
<organism evidence="6 8">
    <name type="scientific">Treponema socranskii subsp. socranskii VPI DR56BR1116 = ATCC 35536</name>
    <dbReference type="NCBI Taxonomy" id="1125725"/>
    <lineage>
        <taxon>Bacteria</taxon>
        <taxon>Pseudomonadati</taxon>
        <taxon>Spirochaetota</taxon>
        <taxon>Spirochaetia</taxon>
        <taxon>Spirochaetales</taxon>
        <taxon>Treponemataceae</taxon>
        <taxon>Treponema</taxon>
    </lineage>
</organism>
<proteinExistence type="predicted"/>
<evidence type="ECO:0000256" key="3">
    <source>
        <dbReference type="ARBA" id="ARBA00022833"/>
    </source>
</evidence>
<dbReference type="PATRIC" id="fig|1125725.3.peg.283"/>
<dbReference type="AlphaFoldDB" id="U2LL56"/>
<dbReference type="EMBL" id="AVQI01000001">
    <property type="protein sequence ID" value="ERK05148.1"/>
    <property type="molecule type" value="Genomic_DNA"/>
</dbReference>
<protein>
    <submittedName>
        <fullName evidence="6 7">RNA polymerase-binding protein DksA</fullName>
    </submittedName>
</protein>
<dbReference type="PROSITE" id="PS51128">
    <property type="entry name" value="ZF_DKSA_2"/>
    <property type="match status" value="1"/>
</dbReference>
<dbReference type="PANTHER" id="PTHR33823:SF4">
    <property type="entry name" value="GENERAL STRESS PROTEIN 16O"/>
    <property type="match status" value="1"/>
</dbReference>
<evidence type="ECO:0000313" key="8">
    <source>
        <dbReference type="Proteomes" id="UP000016412"/>
    </source>
</evidence>
<dbReference type="RefSeq" id="WP_021329277.1">
    <property type="nucleotide sequence ID" value="NZ_AUZJ01000005.1"/>
</dbReference>
<dbReference type="InterPro" id="IPR000962">
    <property type="entry name" value="Znf_DskA_TraR"/>
</dbReference>
<evidence type="ECO:0000256" key="1">
    <source>
        <dbReference type="ARBA" id="ARBA00022723"/>
    </source>
</evidence>
<dbReference type="PANTHER" id="PTHR33823">
    <property type="entry name" value="RNA POLYMERASE-BINDING TRANSCRIPTION FACTOR DKSA-RELATED"/>
    <property type="match status" value="1"/>
</dbReference>
<evidence type="ECO:0000313" key="9">
    <source>
        <dbReference type="Proteomes" id="UP000016646"/>
    </source>
</evidence>
<comment type="caution">
    <text evidence="6">The sequence shown here is derived from an EMBL/GenBank/DDBJ whole genome shotgun (WGS) entry which is preliminary data.</text>
</comment>
<dbReference type="SUPFAM" id="SSF57716">
    <property type="entry name" value="Glucocorticoid receptor-like (DNA-binding domain)"/>
    <property type="match status" value="1"/>
</dbReference>
<evidence type="ECO:0000259" key="5">
    <source>
        <dbReference type="Pfam" id="PF01258"/>
    </source>
</evidence>
<reference evidence="8 9" key="1">
    <citation type="submission" date="2013-08" db="EMBL/GenBank/DDBJ databases">
        <authorList>
            <person name="Durkin A.S."/>
            <person name="Haft D.R."/>
            <person name="McCorrison J."/>
            <person name="Torralba M."/>
            <person name="Gillis M."/>
            <person name="Haft D.H."/>
            <person name="Methe B."/>
            <person name="Sutton G."/>
            <person name="Nelson K.E."/>
        </authorList>
    </citation>
    <scope>NUCLEOTIDE SEQUENCE [LARGE SCALE GENOMIC DNA]</scope>
    <source>
        <strain evidence="7 9">ATCC 35536</strain>
        <strain evidence="6 8">VPI DR56BR1116</strain>
    </source>
</reference>
<evidence type="ECO:0000256" key="2">
    <source>
        <dbReference type="ARBA" id="ARBA00022771"/>
    </source>
</evidence>
<evidence type="ECO:0000313" key="6">
    <source>
        <dbReference type="EMBL" id="ERF61730.1"/>
    </source>
</evidence>
<dbReference type="Proteomes" id="UP000016646">
    <property type="component" value="Unassembled WGS sequence"/>
</dbReference>
<feature type="zinc finger region" description="dksA C4-type" evidence="4">
    <location>
        <begin position="85"/>
        <end position="109"/>
    </location>
</feature>
<evidence type="ECO:0000313" key="7">
    <source>
        <dbReference type="EMBL" id="ERK05148.1"/>
    </source>
</evidence>
<accession>U2LL56</accession>
<dbReference type="Gene3D" id="1.20.120.910">
    <property type="entry name" value="DksA, coiled-coil domain"/>
    <property type="match status" value="1"/>
</dbReference>
<dbReference type="EMBL" id="AUZJ01000005">
    <property type="protein sequence ID" value="ERF61730.1"/>
    <property type="molecule type" value="Genomic_DNA"/>
</dbReference>
<dbReference type="Proteomes" id="UP000016412">
    <property type="component" value="Unassembled WGS sequence"/>
</dbReference>
<dbReference type="InterPro" id="IPR037187">
    <property type="entry name" value="DnaK_N"/>
</dbReference>
<feature type="domain" description="Zinc finger DksA/TraR C4-type" evidence="5">
    <location>
        <begin position="80"/>
        <end position="115"/>
    </location>
</feature>
<sequence length="118" mass="13170">MDKKFIESMKNDLLARRQTILASLAEQSDDMKKLVKTVAAGDVIDVASDAIDRTLLDSLGSQDAARLQLVDNALDRIRQGKYGKCVKCGKDIPQQRLKALPYALMCVTCASEEERKRR</sequence>
<dbReference type="SUPFAM" id="SSF109635">
    <property type="entry name" value="DnaK suppressor protein DksA, alpha-hairpin domain"/>
    <property type="match status" value="1"/>
</dbReference>